<dbReference type="Gene3D" id="3.10.10.10">
    <property type="entry name" value="HIV Type 1 Reverse Transcriptase, subunit A, domain 1"/>
    <property type="match status" value="1"/>
</dbReference>
<dbReference type="STRING" id="573508.A0A1E3BD05"/>
<feature type="region of interest" description="Disordered" evidence="1">
    <location>
        <begin position="1"/>
        <end position="30"/>
    </location>
</feature>
<comment type="caution">
    <text evidence="2">The sequence shown here is derived from an EMBL/GenBank/DDBJ whole genome shotgun (WGS) entry which is preliminary data.</text>
</comment>
<feature type="region of interest" description="Disordered" evidence="1">
    <location>
        <begin position="63"/>
        <end position="83"/>
    </location>
</feature>
<sequence length="138" mass="15874">MDKDTSKRSTLIEEYHSGRANSNQEASDSELSSWEWIDHKELATTTQEPQIPQEYIKFQHLFKQPEQPELPDHGPHDHQMPLMEGKEPTCKKIYSMSEKESQALQEYINKQLKKGTIQPSTSPAGHRVLFVPKKDGSL</sequence>
<dbReference type="PANTHER" id="PTHR15503">
    <property type="entry name" value="LDOC1 RELATED"/>
    <property type="match status" value="1"/>
</dbReference>
<dbReference type="Proteomes" id="UP000094569">
    <property type="component" value="Unassembled WGS sequence"/>
</dbReference>
<dbReference type="SUPFAM" id="SSF56672">
    <property type="entry name" value="DNA/RNA polymerases"/>
    <property type="match status" value="1"/>
</dbReference>
<dbReference type="InterPro" id="IPR043502">
    <property type="entry name" value="DNA/RNA_pol_sf"/>
</dbReference>
<proteinExistence type="predicted"/>
<keyword evidence="3" id="KW-1185">Reference proteome</keyword>
<evidence type="ECO:0000313" key="2">
    <source>
        <dbReference type="EMBL" id="ODM18852.1"/>
    </source>
</evidence>
<dbReference type="AlphaFoldDB" id="A0A1E3BD05"/>
<name>A0A1E3BD05_ASPCR</name>
<evidence type="ECO:0000256" key="1">
    <source>
        <dbReference type="SAM" id="MobiDB-lite"/>
    </source>
</evidence>
<dbReference type="OrthoDB" id="5106093at2759"/>
<dbReference type="PANTHER" id="PTHR15503:SF22">
    <property type="entry name" value="TRANSPOSON TY3-I GAG POLYPROTEIN"/>
    <property type="match status" value="1"/>
</dbReference>
<feature type="compositionally biased region" description="Basic and acidic residues" evidence="1">
    <location>
        <begin position="1"/>
        <end position="17"/>
    </location>
</feature>
<feature type="compositionally biased region" description="Basic and acidic residues" evidence="1">
    <location>
        <begin position="70"/>
        <end position="83"/>
    </location>
</feature>
<organism evidence="2 3">
    <name type="scientific">Aspergillus cristatus</name>
    <name type="common">Chinese Fuzhuan brick tea-fermentation fungus</name>
    <name type="synonym">Eurotium cristatum</name>
    <dbReference type="NCBI Taxonomy" id="573508"/>
    <lineage>
        <taxon>Eukaryota</taxon>
        <taxon>Fungi</taxon>
        <taxon>Dikarya</taxon>
        <taxon>Ascomycota</taxon>
        <taxon>Pezizomycotina</taxon>
        <taxon>Eurotiomycetes</taxon>
        <taxon>Eurotiomycetidae</taxon>
        <taxon>Eurotiales</taxon>
        <taxon>Aspergillaceae</taxon>
        <taxon>Aspergillus</taxon>
        <taxon>Aspergillus subgen. Aspergillus</taxon>
    </lineage>
</organism>
<reference evidence="2 3" key="1">
    <citation type="journal article" date="2016" name="BMC Genomics">
        <title>Comparative genomic and transcriptomic analyses of the Fuzhuan brick tea-fermentation fungus Aspergillus cristatus.</title>
        <authorList>
            <person name="Ge Y."/>
            <person name="Wang Y."/>
            <person name="Liu Y."/>
            <person name="Tan Y."/>
            <person name="Ren X."/>
            <person name="Zhang X."/>
            <person name="Hyde K.D."/>
            <person name="Liu Y."/>
            <person name="Liu Z."/>
        </authorList>
    </citation>
    <scope>NUCLEOTIDE SEQUENCE [LARGE SCALE GENOMIC DNA]</scope>
    <source>
        <strain evidence="2 3">GZAAS20.1005</strain>
    </source>
</reference>
<protein>
    <recommendedName>
        <fullName evidence="4">Reverse transcriptase domain-containing protein</fullName>
    </recommendedName>
</protein>
<accession>A0A1E3BD05</accession>
<evidence type="ECO:0008006" key="4">
    <source>
        <dbReference type="Google" id="ProtNLM"/>
    </source>
</evidence>
<feature type="compositionally biased region" description="Polar residues" evidence="1">
    <location>
        <begin position="19"/>
        <end position="30"/>
    </location>
</feature>
<dbReference type="VEuPathDB" id="FungiDB:SI65_05469"/>
<dbReference type="EMBL" id="JXNT01000005">
    <property type="protein sequence ID" value="ODM18852.1"/>
    <property type="molecule type" value="Genomic_DNA"/>
</dbReference>
<gene>
    <name evidence="2" type="ORF">SI65_05469</name>
</gene>
<dbReference type="InterPro" id="IPR032567">
    <property type="entry name" value="RTL1-rel"/>
</dbReference>
<feature type="region of interest" description="Disordered" evidence="1">
    <location>
        <begin position="115"/>
        <end position="138"/>
    </location>
</feature>
<evidence type="ECO:0000313" key="3">
    <source>
        <dbReference type="Proteomes" id="UP000094569"/>
    </source>
</evidence>